<reference evidence="2 3" key="1">
    <citation type="submission" date="2023-12" db="EMBL/GenBank/DDBJ databases">
        <title>Friends and Foes: Symbiotic and Algicidal bacterial influence on Karenia brevis blooms.</title>
        <authorList>
            <person name="Fei C."/>
            <person name="Mohamed A.R."/>
            <person name="Booker A."/>
            <person name="Arshad M."/>
            <person name="Klass S."/>
            <person name="Ahn S."/>
            <person name="Gilbert P.M."/>
            <person name="Heil C.A."/>
            <person name="Martinez J.M."/>
            <person name="Amin S.A."/>
        </authorList>
    </citation>
    <scope>NUCLEOTIDE SEQUENCE [LARGE SCALE GENOMIC DNA]</scope>
    <source>
        <strain evidence="2 3">CE15</strain>
    </source>
</reference>
<gene>
    <name evidence="2" type="ORF">WAE96_12935</name>
</gene>
<dbReference type="EMBL" id="JBAWKS010000001">
    <property type="protein sequence ID" value="MEI4550567.1"/>
    <property type="molecule type" value="Genomic_DNA"/>
</dbReference>
<accession>A0ABU8EUF1</accession>
<evidence type="ECO:0000313" key="2">
    <source>
        <dbReference type="EMBL" id="MEI4550567.1"/>
    </source>
</evidence>
<feature type="chain" id="PRO_5045845200" description="CBM11 domain-containing protein" evidence="1">
    <location>
        <begin position="20"/>
        <end position="185"/>
    </location>
</feature>
<proteinExistence type="predicted"/>
<dbReference type="RefSeq" id="WP_336435713.1">
    <property type="nucleotide sequence ID" value="NZ_JBAWKS010000001.1"/>
</dbReference>
<comment type="caution">
    <text evidence="2">The sequence shown here is derived from an EMBL/GenBank/DDBJ whole genome shotgun (WGS) entry which is preliminary data.</text>
</comment>
<organism evidence="2 3">
    <name type="scientific">Pseudoalteromonas spongiae</name>
    <dbReference type="NCBI Taxonomy" id="298657"/>
    <lineage>
        <taxon>Bacteria</taxon>
        <taxon>Pseudomonadati</taxon>
        <taxon>Pseudomonadota</taxon>
        <taxon>Gammaproteobacteria</taxon>
        <taxon>Alteromonadales</taxon>
        <taxon>Pseudoalteromonadaceae</taxon>
        <taxon>Pseudoalteromonas</taxon>
    </lineage>
</organism>
<evidence type="ECO:0000256" key="1">
    <source>
        <dbReference type="SAM" id="SignalP"/>
    </source>
</evidence>
<dbReference type="Proteomes" id="UP001382455">
    <property type="component" value="Unassembled WGS sequence"/>
</dbReference>
<keyword evidence="1" id="KW-0732">Signal</keyword>
<sequence>MYLKSLLTAILFSSSALYAGQTIDASQWRYAVDPHGSTASYEKPLVKENHVEISFNRVPRVDKQNNSWVELIYDLLNKSLNDIASIELTYQSDKPLVVKLSQKDYGGKGDKSYAHYQTLLPSANQWQTHTLTLDDFNRPDWTPSWSKDKGIIKANVSALYFVPNLTDEKGGNAWIKIKSVKLHQE</sequence>
<evidence type="ECO:0008006" key="4">
    <source>
        <dbReference type="Google" id="ProtNLM"/>
    </source>
</evidence>
<name>A0ABU8EUF1_9GAMM</name>
<keyword evidence="3" id="KW-1185">Reference proteome</keyword>
<feature type="signal peptide" evidence="1">
    <location>
        <begin position="1"/>
        <end position="19"/>
    </location>
</feature>
<evidence type="ECO:0000313" key="3">
    <source>
        <dbReference type="Proteomes" id="UP001382455"/>
    </source>
</evidence>
<protein>
    <recommendedName>
        <fullName evidence="4">CBM11 domain-containing protein</fullName>
    </recommendedName>
</protein>